<feature type="region of interest" description="Disordered" evidence="1">
    <location>
        <begin position="1"/>
        <end position="21"/>
    </location>
</feature>
<dbReference type="EMBL" id="JBFWIC010000017">
    <property type="protein sequence ID" value="MEZ0475479.1"/>
    <property type="molecule type" value="Genomic_DNA"/>
</dbReference>
<keyword evidence="3" id="KW-1185">Reference proteome</keyword>
<name>A0ABV4HRU7_9GAMM</name>
<protein>
    <recommendedName>
        <fullName evidence="4">Lysine-specific metallo-endopeptidase domain-containing protein</fullName>
    </recommendedName>
</protein>
<dbReference type="PROSITE" id="PS51257">
    <property type="entry name" value="PROKAR_LIPOPROTEIN"/>
    <property type="match status" value="1"/>
</dbReference>
<accession>A0ABV4HRU7</accession>
<organism evidence="2 3">
    <name type="scientific">Luteimonas salinilitoris</name>
    <dbReference type="NCBI Taxonomy" id="3237697"/>
    <lineage>
        <taxon>Bacteria</taxon>
        <taxon>Pseudomonadati</taxon>
        <taxon>Pseudomonadota</taxon>
        <taxon>Gammaproteobacteria</taxon>
        <taxon>Lysobacterales</taxon>
        <taxon>Lysobacteraceae</taxon>
        <taxon>Luteimonas</taxon>
    </lineage>
</organism>
<evidence type="ECO:0000313" key="2">
    <source>
        <dbReference type="EMBL" id="MEZ0475479.1"/>
    </source>
</evidence>
<feature type="region of interest" description="Disordered" evidence="1">
    <location>
        <begin position="133"/>
        <end position="163"/>
    </location>
</feature>
<comment type="caution">
    <text evidence="2">The sequence shown here is derived from an EMBL/GenBank/DDBJ whole genome shotgun (WGS) entry which is preliminary data.</text>
</comment>
<proteinExistence type="predicted"/>
<reference evidence="2 3" key="1">
    <citation type="submission" date="2024-07" db="EMBL/GenBank/DDBJ databases">
        <title>Luteimonas salilacus sp. nov., isolated from the shore soil of Salt Lake in Tibet of China.</title>
        <authorList>
            <person name="Zhang X."/>
            <person name="Li A."/>
        </authorList>
    </citation>
    <scope>NUCLEOTIDE SEQUENCE [LARGE SCALE GENOMIC DNA]</scope>
    <source>
        <strain evidence="2 3">B3-2-R+30</strain>
    </source>
</reference>
<evidence type="ECO:0008006" key="4">
    <source>
        <dbReference type="Google" id="ProtNLM"/>
    </source>
</evidence>
<dbReference type="RefSeq" id="WP_370562501.1">
    <property type="nucleotide sequence ID" value="NZ_JBFWIB010000002.1"/>
</dbReference>
<dbReference type="Proteomes" id="UP001566331">
    <property type="component" value="Unassembled WGS sequence"/>
</dbReference>
<sequence>MCWGAKTPAPSQSGAGSCPPGTTAPCPCANLELTARIIEIKGLHKPGVDDRPTRPSGTTKNSGYEAGYTSGDDKGRIFTNRALDGAWRKDQQYIELTVELDVAPSSCPIPADTKIKWTIEDPDDPTNEPANVHADAGRLIDPNDYSGITKSGANNNDNNPRGKATATARLEEVDPLYALSGDETLVDPATRRSKVRFHVSDNAGDNYRIKAEGAHPSASVSNAAQTGVMTVWDRVEIEYVKMNSANELPVDQIARHYDMACVQVDVSERRVVTGPSDMAAMGSNDGLAFAACEDYCTSVSGEFTHEGQGGWFFMVAANRFVPARTATILYEGNAEARGDRVRLPIGTTLAGAPKVVRVFNAARIAGMSPPKPNDFGIHIKFSVSARSGRDVIINPHDFHEVDDPDNSFLDANLSHYGFPAGATIPIQVLGAGDDALVTAGISPGGASVGGKHYFGGRLMVFTQNLTGSSVLVTLCHELCHAFDNAHKCGNWDWESKAGRTSCCMNYWFQFVLNDASPRAPIAWTQNKQSANMCGPHIISIRDYHLEDNPGLGW</sequence>
<evidence type="ECO:0000256" key="1">
    <source>
        <dbReference type="SAM" id="MobiDB-lite"/>
    </source>
</evidence>
<feature type="compositionally biased region" description="Polar residues" evidence="1">
    <location>
        <begin position="146"/>
        <end position="159"/>
    </location>
</feature>
<feature type="compositionally biased region" description="Basic and acidic residues" evidence="1">
    <location>
        <begin position="43"/>
        <end position="53"/>
    </location>
</feature>
<feature type="region of interest" description="Disordered" evidence="1">
    <location>
        <begin position="43"/>
        <end position="75"/>
    </location>
</feature>
<gene>
    <name evidence="2" type="ORF">AB6713_12775</name>
</gene>
<evidence type="ECO:0000313" key="3">
    <source>
        <dbReference type="Proteomes" id="UP001566331"/>
    </source>
</evidence>